<dbReference type="EMBL" id="LGTZ01000082">
    <property type="protein sequence ID" value="OJD27597.1"/>
    <property type="molecule type" value="Genomic_DNA"/>
</dbReference>
<sequence>MLFQRGQLKASGHVDQVQNTGSLETGGKPLFMSRNIQTARVPPGVEPSPNSHSDLPRVRRLDNLLSEVQEHAHASPLVTKFETIAVEMAPPGRPRGTTREAMHDTLLLVNFKNEQAS</sequence>
<dbReference type="VEuPathDB" id="FungiDB:ACJ73_01000"/>
<evidence type="ECO:0000313" key="2">
    <source>
        <dbReference type="EMBL" id="OJD27597.1"/>
    </source>
</evidence>
<gene>
    <name evidence="2" type="ORF">ACJ73_01000</name>
</gene>
<comment type="caution">
    <text evidence="2">The sequence shown here is derived from an EMBL/GenBank/DDBJ whole genome shotgun (WGS) entry which is preliminary data.</text>
</comment>
<evidence type="ECO:0000256" key="1">
    <source>
        <dbReference type="SAM" id="MobiDB-lite"/>
    </source>
</evidence>
<organism evidence="2 3">
    <name type="scientific">Blastomyces percursus</name>
    <dbReference type="NCBI Taxonomy" id="1658174"/>
    <lineage>
        <taxon>Eukaryota</taxon>
        <taxon>Fungi</taxon>
        <taxon>Dikarya</taxon>
        <taxon>Ascomycota</taxon>
        <taxon>Pezizomycotina</taxon>
        <taxon>Eurotiomycetes</taxon>
        <taxon>Eurotiomycetidae</taxon>
        <taxon>Onygenales</taxon>
        <taxon>Ajellomycetaceae</taxon>
        <taxon>Blastomyces</taxon>
    </lineage>
</organism>
<reference evidence="2 3" key="1">
    <citation type="submission" date="2015-08" db="EMBL/GenBank/DDBJ databases">
        <title>Emmonsia species relationships and genome sequence.</title>
        <authorList>
            <person name="Cuomo C.A."/>
            <person name="Schwartz I.S."/>
            <person name="Kenyon C."/>
            <person name="De Hoog G.S."/>
            <person name="Govender N.P."/>
            <person name="Botha A."/>
            <person name="Moreno L."/>
            <person name="De Vries M."/>
            <person name="Munoz J.F."/>
            <person name="Stielow J.B."/>
        </authorList>
    </citation>
    <scope>NUCLEOTIDE SEQUENCE [LARGE SCALE GENOMIC DNA]</scope>
    <source>
        <strain evidence="2 3">EI222</strain>
    </source>
</reference>
<evidence type="ECO:0000313" key="3">
    <source>
        <dbReference type="Proteomes" id="UP000242791"/>
    </source>
</evidence>
<dbReference type="OrthoDB" id="4223044at2759"/>
<feature type="region of interest" description="Disordered" evidence="1">
    <location>
        <begin position="1"/>
        <end position="33"/>
    </location>
</feature>
<dbReference type="AlphaFoldDB" id="A0A1J9RJ11"/>
<protein>
    <submittedName>
        <fullName evidence="2">Uncharacterized protein</fullName>
    </submittedName>
</protein>
<dbReference type="Proteomes" id="UP000242791">
    <property type="component" value="Unassembled WGS sequence"/>
</dbReference>
<name>A0A1J9RJ11_9EURO</name>
<keyword evidence="3" id="KW-1185">Reference proteome</keyword>
<accession>A0A1J9RJ11</accession>
<proteinExistence type="predicted"/>